<comment type="subcellular location">
    <subcellularLocation>
        <location evidence="1">Nucleus</location>
    </subcellularLocation>
</comment>
<dbReference type="EMBL" id="CATQJL010000112">
    <property type="protein sequence ID" value="CAJ0594432.1"/>
    <property type="molecule type" value="Genomic_DNA"/>
</dbReference>
<feature type="compositionally biased region" description="Polar residues" evidence="9">
    <location>
        <begin position="142"/>
        <end position="157"/>
    </location>
</feature>
<feature type="compositionally biased region" description="Acidic residues" evidence="9">
    <location>
        <begin position="330"/>
        <end position="354"/>
    </location>
</feature>
<feature type="compositionally biased region" description="Polar residues" evidence="9">
    <location>
        <begin position="188"/>
        <end position="201"/>
    </location>
</feature>
<protein>
    <submittedName>
        <fullName evidence="12">Uncharacterized protein</fullName>
    </submittedName>
</protein>
<feature type="region of interest" description="Disordered" evidence="9">
    <location>
        <begin position="142"/>
        <end position="209"/>
    </location>
</feature>
<dbReference type="Proteomes" id="UP001176961">
    <property type="component" value="Unassembled WGS sequence"/>
</dbReference>
<feature type="domain" description="Helicase ATP-binding" evidence="10">
    <location>
        <begin position="712"/>
        <end position="921"/>
    </location>
</feature>
<evidence type="ECO:0000313" key="13">
    <source>
        <dbReference type="Proteomes" id="UP001176961"/>
    </source>
</evidence>
<gene>
    <name evidence="12" type="ORF">CYNAS_LOCUS6415</name>
</gene>
<dbReference type="SMART" id="SM00490">
    <property type="entry name" value="HELICc"/>
    <property type="match status" value="1"/>
</dbReference>
<evidence type="ECO:0000256" key="5">
    <source>
        <dbReference type="ARBA" id="ARBA00022806"/>
    </source>
</evidence>
<comment type="similarity">
    <text evidence="2">Belongs to the SNF2/RAD54 helicase family.</text>
</comment>
<proteinExistence type="inferred from homology"/>
<dbReference type="CDD" id="cd18793">
    <property type="entry name" value="SF2_C_SNF"/>
    <property type="match status" value="1"/>
</dbReference>
<dbReference type="PANTHER" id="PTHR45797">
    <property type="entry name" value="RAD54-LIKE"/>
    <property type="match status" value="1"/>
</dbReference>
<keyword evidence="3" id="KW-0547">Nucleotide-binding</keyword>
<dbReference type="InterPro" id="IPR001650">
    <property type="entry name" value="Helicase_C-like"/>
</dbReference>
<evidence type="ECO:0000256" key="9">
    <source>
        <dbReference type="SAM" id="MobiDB-lite"/>
    </source>
</evidence>
<dbReference type="GO" id="GO:0004386">
    <property type="term" value="F:helicase activity"/>
    <property type="evidence" value="ECO:0007669"/>
    <property type="project" value="UniProtKB-KW"/>
</dbReference>
<reference evidence="12" key="1">
    <citation type="submission" date="2023-07" db="EMBL/GenBank/DDBJ databases">
        <authorList>
            <consortium name="CYATHOMIX"/>
        </authorList>
    </citation>
    <scope>NUCLEOTIDE SEQUENCE</scope>
    <source>
        <strain evidence="12">N/A</strain>
    </source>
</reference>
<feature type="compositionally biased region" description="Basic and acidic residues" evidence="9">
    <location>
        <begin position="1107"/>
        <end position="1138"/>
    </location>
</feature>
<feature type="compositionally biased region" description="Basic and acidic residues" evidence="9">
    <location>
        <begin position="430"/>
        <end position="440"/>
    </location>
</feature>
<dbReference type="InterPro" id="IPR044574">
    <property type="entry name" value="ARIP4-like"/>
</dbReference>
<dbReference type="InterPro" id="IPR000330">
    <property type="entry name" value="SNF2_N"/>
</dbReference>
<dbReference type="GO" id="GO:0016887">
    <property type="term" value="F:ATP hydrolysis activity"/>
    <property type="evidence" value="ECO:0007669"/>
    <property type="project" value="InterPro"/>
</dbReference>
<dbReference type="InterPro" id="IPR027417">
    <property type="entry name" value="P-loop_NTPase"/>
</dbReference>
<feature type="compositionally biased region" description="Basic residues" evidence="9">
    <location>
        <begin position="365"/>
        <end position="379"/>
    </location>
</feature>
<organism evidence="12 13">
    <name type="scientific">Cylicocyclus nassatus</name>
    <name type="common">Nematode worm</name>
    <dbReference type="NCBI Taxonomy" id="53992"/>
    <lineage>
        <taxon>Eukaryota</taxon>
        <taxon>Metazoa</taxon>
        <taxon>Ecdysozoa</taxon>
        <taxon>Nematoda</taxon>
        <taxon>Chromadorea</taxon>
        <taxon>Rhabditida</taxon>
        <taxon>Rhabditina</taxon>
        <taxon>Rhabditomorpha</taxon>
        <taxon>Strongyloidea</taxon>
        <taxon>Strongylidae</taxon>
        <taxon>Cylicocyclus</taxon>
    </lineage>
</organism>
<dbReference type="GO" id="GO:0005524">
    <property type="term" value="F:ATP binding"/>
    <property type="evidence" value="ECO:0007669"/>
    <property type="project" value="UniProtKB-KW"/>
</dbReference>
<evidence type="ECO:0000259" key="11">
    <source>
        <dbReference type="PROSITE" id="PS51194"/>
    </source>
</evidence>
<dbReference type="InterPro" id="IPR049730">
    <property type="entry name" value="SNF2/RAD54-like_C"/>
</dbReference>
<dbReference type="PROSITE" id="PS51194">
    <property type="entry name" value="HELICASE_CTER"/>
    <property type="match status" value="1"/>
</dbReference>
<keyword evidence="5" id="KW-0347">Helicase</keyword>
<feature type="region of interest" description="Disordered" evidence="9">
    <location>
        <begin position="1051"/>
        <end position="1140"/>
    </location>
</feature>
<evidence type="ECO:0000256" key="7">
    <source>
        <dbReference type="ARBA" id="ARBA00023125"/>
    </source>
</evidence>
<evidence type="ECO:0000313" key="12">
    <source>
        <dbReference type="EMBL" id="CAJ0594432.1"/>
    </source>
</evidence>
<name>A0AA36GLT9_CYLNA</name>
<dbReference type="GO" id="GO:0005634">
    <property type="term" value="C:nucleus"/>
    <property type="evidence" value="ECO:0007669"/>
    <property type="project" value="UniProtKB-SubCell"/>
</dbReference>
<evidence type="ECO:0000256" key="3">
    <source>
        <dbReference type="ARBA" id="ARBA00022741"/>
    </source>
</evidence>
<feature type="compositionally biased region" description="Basic and acidic residues" evidence="9">
    <location>
        <begin position="614"/>
        <end position="628"/>
    </location>
</feature>
<feature type="compositionally biased region" description="Basic residues" evidence="9">
    <location>
        <begin position="1079"/>
        <end position="1089"/>
    </location>
</feature>
<evidence type="ECO:0000256" key="6">
    <source>
        <dbReference type="ARBA" id="ARBA00022840"/>
    </source>
</evidence>
<dbReference type="InterPro" id="IPR014001">
    <property type="entry name" value="Helicase_ATP-bd"/>
</dbReference>
<feature type="compositionally biased region" description="Acidic residues" evidence="9">
    <location>
        <begin position="555"/>
        <end position="569"/>
    </location>
</feature>
<keyword evidence="7" id="KW-0238">DNA-binding</keyword>
<feature type="compositionally biased region" description="Acidic residues" evidence="9">
    <location>
        <begin position="414"/>
        <end position="424"/>
    </location>
</feature>
<dbReference type="SMART" id="SM00487">
    <property type="entry name" value="DEXDc"/>
    <property type="match status" value="1"/>
</dbReference>
<evidence type="ECO:0000259" key="10">
    <source>
        <dbReference type="PROSITE" id="PS51192"/>
    </source>
</evidence>
<sequence length="1587" mass="179500">MGDSPISALQLLSVPSDEEVSSLDPEVATDQVLSGLLAYEALLFEELEAVSRVRKKLVKIKNAGHKTPYLLVRKNVRSIEAIEDLHKKSEMKCASIIADWRKAGLDQTSRYGILSDHNAVTASSSATEDELITLDYTSDENNCSEARASGSKSQTEMTRAPEREAGCGHENSNTSSPSCSRASDTENVRGTPSKSGLQESVQISEIGSQGGEGEIKRIVISSSASDSEDLAPCLRIENVPMEITADDCAPACATAPSLSRQGSSSSLCSEDLLAETGSFRPKLIKFDNVDETDVRILNTGDIVLKGVVFAAETIGLKKDTAKKPKMEVVEDAENDEEMTDEEVVDVVSDEDLEMQELIRQEKRARSGKPPKEKKKRPKRNKSDDVVADEDADRLLRNADALLHETPGDRVRSEDGDDSDEEIEEVTNANTKEELKAEKLGNKCNGTSISKKGRGGLKKDKPEKEKRNEDVKKNGEKSKELDKSGDSSSEDEPVVKRHRLSKKEKELADLVSSAQRLIRSSSSEDDSIKKESHAKGNKRRKVVSSDSDASVHESSESEDENNSEDDDSDEIIIKRPKSKRRKTVTDEEDSDDEVLSKEKKGKLTRAPKGIMGSDKLQKETLDAEKAERERRKRLEQKQKEFNGIELMEGVDIASALVSGTKTVQKLKSVVVDPDKNGDPPVPVSVHPSLVRVLKPHQAQGVQFMYDSAFESLDRLEEEGGGGILAHCMGLGKTLQVITFLHMIMTHPKLVEYSKRVLVVVPKNVVLNWFKEFQKWLEDNDPDLAVIDVMELDSFKTYNDRHLALKNWYHCEVPSVMIIGYDMFRILTHDDEDNKKKRGAPKKPPSKRNKRLLKLQEQFREYLQDPGPDIIVCDEAHKLKNDESALSKTMVKIRTRRRICLTGTPLQNNLMEYHCMVNFVKPGLLGTKTEFANRFANIIMRGRVKDATPLEVKFMKRRCHVLFEHLKKCVDRKDYRVLMEAIPPKQEYVINVRLTARQCALYRAFLEGVVNDGSRLSKRLLPDYHVLSRVWTHPYLLILHEQKQERERMLRDETLEDEEFIDDGSGTTSESESEEEEEVKIKKRPKKKGRGKSKESDSESDVVVLSSDDENRSAADEKIVSRKSRRLEGEDPEMEGRDVETPPEYSGWFTRCGLVSSSDRDDFTLSNKLVLLIQILKKCEEIGDKLLVFSQSLESLGLIKRTLEYLDETRQWFSDGHEAIKADGEKWGWKEGRDYMVIDGSVQSGKRDTVQVKFNNPSNLRARLMLISTRAGSLGTNMVAANRVIIFDACWNPSHDTQSLFRVYRFGQTKPVYIYRFIAQGTMEERIYKRQVTKESTSMRVVDEAQIQRHYDGHDLEELYLFNPNELDENDSQSRPSFAPPKDRLLAEILLSNKDSVVDYFQHDTLFAHVEEEKLTEEELKEAWDDYERDKNMSAYGRAGQLGATGFSGLGNLGMNPMAAYQQMQQQLVRTQALQQLNRDVVYINCFNIPLMDHDTAMKVTYLKKALEDLLPQIPHEMRGGISEFNSYFINFITQAVEGRHNAAWMLSRAVSTFRTVVKLVKDQPSCKQILRQLYASTSQFFDPMETPP</sequence>
<accession>A0AA36GLT9</accession>
<comment type="caution">
    <text evidence="12">The sequence shown here is derived from an EMBL/GenBank/DDBJ whole genome shotgun (WGS) entry which is preliminary data.</text>
</comment>
<dbReference type="Gene3D" id="3.40.50.300">
    <property type="entry name" value="P-loop containing nucleotide triphosphate hydrolases"/>
    <property type="match status" value="1"/>
</dbReference>
<dbReference type="SUPFAM" id="SSF52540">
    <property type="entry name" value="P-loop containing nucleoside triphosphate hydrolases"/>
    <property type="match status" value="2"/>
</dbReference>
<evidence type="ECO:0000256" key="8">
    <source>
        <dbReference type="ARBA" id="ARBA00023242"/>
    </source>
</evidence>
<dbReference type="Pfam" id="PF00176">
    <property type="entry name" value="SNF2-rel_dom"/>
    <property type="match status" value="1"/>
</dbReference>
<evidence type="ECO:0000256" key="2">
    <source>
        <dbReference type="ARBA" id="ARBA00007025"/>
    </source>
</evidence>
<feature type="compositionally biased region" description="Basic and acidic residues" evidence="9">
    <location>
        <begin position="392"/>
        <end position="413"/>
    </location>
</feature>
<keyword evidence="13" id="KW-1185">Reference proteome</keyword>
<dbReference type="GO" id="GO:0003677">
    <property type="term" value="F:DNA binding"/>
    <property type="evidence" value="ECO:0007669"/>
    <property type="project" value="UniProtKB-KW"/>
</dbReference>
<dbReference type="PROSITE" id="PS51192">
    <property type="entry name" value="HELICASE_ATP_BIND_1"/>
    <property type="match status" value="1"/>
</dbReference>
<dbReference type="InterPro" id="IPR038718">
    <property type="entry name" value="SNF2-like_sf"/>
</dbReference>
<keyword evidence="4" id="KW-0378">Hydrolase</keyword>
<feature type="compositionally biased region" description="Basic and acidic residues" evidence="9">
    <location>
        <begin position="456"/>
        <end position="484"/>
    </location>
</feature>
<evidence type="ECO:0000256" key="1">
    <source>
        <dbReference type="ARBA" id="ARBA00004123"/>
    </source>
</evidence>
<evidence type="ECO:0000256" key="4">
    <source>
        <dbReference type="ARBA" id="ARBA00022801"/>
    </source>
</evidence>
<feature type="region of interest" description="Disordered" evidence="9">
    <location>
        <begin position="330"/>
        <end position="629"/>
    </location>
</feature>
<keyword evidence="8" id="KW-0539">Nucleus</keyword>
<dbReference type="Gene3D" id="3.40.50.10810">
    <property type="entry name" value="Tandem AAA-ATPase domain"/>
    <property type="match status" value="1"/>
</dbReference>
<keyword evidence="6" id="KW-0067">ATP-binding</keyword>
<dbReference type="Pfam" id="PF00271">
    <property type="entry name" value="Helicase_C"/>
    <property type="match status" value="1"/>
</dbReference>
<feature type="compositionally biased region" description="Polar residues" evidence="9">
    <location>
        <begin position="170"/>
        <end position="182"/>
    </location>
</feature>
<feature type="domain" description="Helicase C-terminal" evidence="11">
    <location>
        <begin position="1169"/>
        <end position="1351"/>
    </location>
</feature>
<dbReference type="PANTHER" id="PTHR45797:SF3">
    <property type="entry name" value="TRANSCRIPTIONAL REGULATOR ATRX HOMOLOG"/>
    <property type="match status" value="1"/>
</dbReference>
<feature type="compositionally biased region" description="Low complexity" evidence="9">
    <location>
        <begin position="511"/>
        <end position="520"/>
    </location>
</feature>